<feature type="domain" description="DUF1758" evidence="2">
    <location>
        <begin position="314"/>
        <end position="402"/>
    </location>
</feature>
<evidence type="ECO:0000313" key="5">
    <source>
        <dbReference type="WBParaSite" id="NBR_0001753301-mRNA-1"/>
    </source>
</evidence>
<dbReference type="InterPro" id="IPR005312">
    <property type="entry name" value="DUF1759"/>
</dbReference>
<dbReference type="PANTHER" id="PTHR47331">
    <property type="entry name" value="PHD-TYPE DOMAIN-CONTAINING PROTEIN"/>
    <property type="match status" value="1"/>
</dbReference>
<feature type="region of interest" description="Disordered" evidence="1">
    <location>
        <begin position="54"/>
        <end position="90"/>
    </location>
</feature>
<gene>
    <name evidence="3" type="ORF">NBR_LOCUS17534</name>
</gene>
<organism evidence="5">
    <name type="scientific">Nippostrongylus brasiliensis</name>
    <name type="common">Rat hookworm</name>
    <dbReference type="NCBI Taxonomy" id="27835"/>
    <lineage>
        <taxon>Eukaryota</taxon>
        <taxon>Metazoa</taxon>
        <taxon>Ecdysozoa</taxon>
        <taxon>Nematoda</taxon>
        <taxon>Chromadorea</taxon>
        <taxon>Rhabditida</taxon>
        <taxon>Rhabditina</taxon>
        <taxon>Rhabditomorpha</taxon>
        <taxon>Strongyloidea</taxon>
        <taxon>Heligmosomidae</taxon>
        <taxon>Nippostrongylus</taxon>
    </lineage>
</organism>
<reference evidence="3 4" key="2">
    <citation type="submission" date="2018-11" db="EMBL/GenBank/DDBJ databases">
        <authorList>
            <consortium name="Pathogen Informatics"/>
        </authorList>
    </citation>
    <scope>NUCLEOTIDE SEQUENCE [LARGE SCALE GENOMIC DNA]</scope>
</reference>
<evidence type="ECO:0000256" key="1">
    <source>
        <dbReference type="SAM" id="MobiDB-lite"/>
    </source>
</evidence>
<dbReference type="Pfam" id="PF03564">
    <property type="entry name" value="DUF1759"/>
    <property type="match status" value="1"/>
</dbReference>
<dbReference type="InterPro" id="IPR008737">
    <property type="entry name" value="DUF1758"/>
</dbReference>
<dbReference type="EMBL" id="UYSL01022817">
    <property type="protein sequence ID" value="VDL81191.1"/>
    <property type="molecule type" value="Genomic_DNA"/>
</dbReference>
<evidence type="ECO:0000313" key="4">
    <source>
        <dbReference type="Proteomes" id="UP000271162"/>
    </source>
</evidence>
<accession>A0A0N4YKG6</accession>
<dbReference type="WBParaSite" id="NBR_0001753301-mRNA-1">
    <property type="protein sequence ID" value="NBR_0001753301-mRNA-1"/>
    <property type="gene ID" value="NBR_0001753301"/>
</dbReference>
<dbReference type="Gene3D" id="2.40.70.10">
    <property type="entry name" value="Acid Proteases"/>
    <property type="match status" value="1"/>
</dbReference>
<reference evidence="5" key="1">
    <citation type="submission" date="2017-02" db="UniProtKB">
        <authorList>
            <consortium name="WormBaseParasite"/>
        </authorList>
    </citation>
    <scope>IDENTIFICATION</scope>
</reference>
<name>A0A0N4YKG6_NIPBR</name>
<proteinExistence type="predicted"/>
<dbReference type="Proteomes" id="UP000271162">
    <property type="component" value="Unassembled WGS sequence"/>
</dbReference>
<dbReference type="Pfam" id="PF05585">
    <property type="entry name" value="DUF1758"/>
    <property type="match status" value="1"/>
</dbReference>
<protein>
    <submittedName>
        <fullName evidence="5">DUF1758 domain-containing protein</fullName>
    </submittedName>
</protein>
<evidence type="ECO:0000259" key="2">
    <source>
        <dbReference type="Pfam" id="PF05585"/>
    </source>
</evidence>
<dbReference type="InterPro" id="IPR021109">
    <property type="entry name" value="Peptidase_aspartic_dom_sf"/>
</dbReference>
<dbReference type="AlphaFoldDB" id="A0A0N4YKG6"/>
<keyword evidence="4" id="KW-1185">Reference proteome</keyword>
<dbReference type="OMA" id="WERTALP"/>
<sequence length="476" mass="54522">MTTTLSLRQGLLTKACTRLSTLLNSHEDLLAQPVENMNKDGDYTKAWQKYTREADNLDSDIPSSSDITEKYDEETRPEETSRFDAPQVSLPPIPIPEFDGKVWEGKTLWGAFNHSVHSRNMDDLHKMNYFLDALQGEAKNSIKQYEISRTTYPAVISYLQEKYGDKEALIDQLLWKLQAARAPSNRLEDQENLCESLMALVNQLELKGEHIDNIFLQKQLLGKFSMEVQRQILRQEQQRPWDTKWGTKDVLSAARAYIRAERKIVQQVEKREQEQTRRTESQKRTVLPKKNTVLHVANGRHQSYSLILVGQPLVFNPQAQDLETVYVMLDSGADRSFISTDLARRLRLPEIQSTVLRINTFGSRTPMEKKCGVTEIKLWDRDGIPHSYSVTAIDVLTESIYRSTRTAEDKKFLYENDIALSISPNTQQIRADLLLGCSDLFTLLEKNVGLQRTLPSGLKVLPSNTRSKLHPISSRV</sequence>
<evidence type="ECO:0000313" key="3">
    <source>
        <dbReference type="EMBL" id="VDL81191.1"/>
    </source>
</evidence>
<feature type="compositionally biased region" description="Basic and acidic residues" evidence="1">
    <location>
        <begin position="67"/>
        <end position="82"/>
    </location>
</feature>